<feature type="region of interest" description="Disordered" evidence="2">
    <location>
        <begin position="1574"/>
        <end position="1597"/>
    </location>
</feature>
<feature type="coiled-coil region" evidence="1">
    <location>
        <begin position="937"/>
        <end position="1020"/>
    </location>
</feature>
<protein>
    <recommendedName>
        <fullName evidence="5">Nucleoprotein TPR</fullName>
    </recommendedName>
</protein>
<evidence type="ECO:0000256" key="2">
    <source>
        <dbReference type="SAM" id="MobiDB-lite"/>
    </source>
</evidence>
<keyword evidence="4" id="KW-1185">Reference proteome</keyword>
<feature type="region of interest" description="Disordered" evidence="2">
    <location>
        <begin position="1688"/>
        <end position="1712"/>
    </location>
</feature>
<organism evidence="3 4">
    <name type="scientific">Mucor saturninus</name>
    <dbReference type="NCBI Taxonomy" id="64648"/>
    <lineage>
        <taxon>Eukaryota</taxon>
        <taxon>Fungi</taxon>
        <taxon>Fungi incertae sedis</taxon>
        <taxon>Mucoromycota</taxon>
        <taxon>Mucoromycotina</taxon>
        <taxon>Mucoromycetes</taxon>
        <taxon>Mucorales</taxon>
        <taxon>Mucorineae</taxon>
        <taxon>Mucoraceae</taxon>
        <taxon>Mucor</taxon>
    </lineage>
</organism>
<dbReference type="Proteomes" id="UP000603453">
    <property type="component" value="Unassembled WGS sequence"/>
</dbReference>
<feature type="coiled-coil region" evidence="1">
    <location>
        <begin position="17"/>
        <end position="223"/>
    </location>
</feature>
<dbReference type="PANTHER" id="PTHR18898">
    <property type="entry name" value="NUCLEOPROTEIN TPR-RELATED"/>
    <property type="match status" value="1"/>
</dbReference>
<feature type="region of interest" description="Disordered" evidence="2">
    <location>
        <begin position="1493"/>
        <end position="1555"/>
    </location>
</feature>
<feature type="coiled-coil region" evidence="1">
    <location>
        <begin position="1053"/>
        <end position="1080"/>
    </location>
</feature>
<feature type="region of interest" description="Disordered" evidence="2">
    <location>
        <begin position="379"/>
        <end position="405"/>
    </location>
</feature>
<reference evidence="3" key="1">
    <citation type="submission" date="2020-12" db="EMBL/GenBank/DDBJ databases">
        <title>Metabolic potential, ecology and presence of endohyphal bacteria is reflected in genomic diversity of Mucoromycotina.</title>
        <authorList>
            <person name="Muszewska A."/>
            <person name="Okrasinska A."/>
            <person name="Steczkiewicz K."/>
            <person name="Drgas O."/>
            <person name="Orlowska M."/>
            <person name="Perlinska-Lenart U."/>
            <person name="Aleksandrzak-Piekarczyk T."/>
            <person name="Szatraj K."/>
            <person name="Zielenkiewicz U."/>
            <person name="Pilsyk S."/>
            <person name="Malc E."/>
            <person name="Mieczkowski P."/>
            <person name="Kruszewska J.S."/>
            <person name="Biernat P."/>
            <person name="Pawlowska J."/>
        </authorList>
    </citation>
    <scope>NUCLEOTIDE SEQUENCE</scope>
    <source>
        <strain evidence="3">WA0000017839</strain>
    </source>
</reference>
<dbReference type="EMBL" id="JAEPRD010000010">
    <property type="protein sequence ID" value="KAG2210971.1"/>
    <property type="molecule type" value="Genomic_DNA"/>
</dbReference>
<accession>A0A8H7RH18</accession>
<comment type="caution">
    <text evidence="3">The sequence shown here is derived from an EMBL/GenBank/DDBJ whole genome shotgun (WGS) entry which is preliminary data.</text>
</comment>
<feature type="coiled-coil region" evidence="1">
    <location>
        <begin position="270"/>
        <end position="297"/>
    </location>
</feature>
<feature type="coiled-coil region" evidence="1">
    <location>
        <begin position="866"/>
        <end position="893"/>
    </location>
</feature>
<evidence type="ECO:0008006" key="5">
    <source>
        <dbReference type="Google" id="ProtNLM"/>
    </source>
</evidence>
<dbReference type="OrthoDB" id="343070at2759"/>
<dbReference type="GO" id="GO:0006406">
    <property type="term" value="P:mRNA export from nucleus"/>
    <property type="evidence" value="ECO:0007669"/>
    <property type="project" value="TreeGrafter"/>
</dbReference>
<feature type="coiled-coil region" evidence="1">
    <location>
        <begin position="477"/>
        <end position="557"/>
    </location>
</feature>
<feature type="coiled-coil region" evidence="1">
    <location>
        <begin position="736"/>
        <end position="827"/>
    </location>
</feature>
<feature type="compositionally biased region" description="Acidic residues" evidence="2">
    <location>
        <begin position="1632"/>
        <end position="1643"/>
    </location>
</feature>
<dbReference type="PANTHER" id="PTHR18898:SF2">
    <property type="entry name" value="NUCLEOPROTEIN TPR"/>
    <property type="match status" value="1"/>
</dbReference>
<feature type="coiled-coil region" evidence="1">
    <location>
        <begin position="1142"/>
        <end position="1418"/>
    </location>
</feature>
<evidence type="ECO:0000256" key="1">
    <source>
        <dbReference type="SAM" id="Coils"/>
    </source>
</evidence>
<feature type="compositionally biased region" description="Low complexity" evidence="2">
    <location>
        <begin position="1581"/>
        <end position="1597"/>
    </location>
</feature>
<dbReference type="GO" id="GO:0017056">
    <property type="term" value="F:structural constituent of nuclear pore"/>
    <property type="evidence" value="ECO:0007669"/>
    <property type="project" value="TreeGrafter"/>
</dbReference>
<feature type="coiled-coil region" evidence="1">
    <location>
        <begin position="599"/>
        <end position="696"/>
    </location>
</feature>
<evidence type="ECO:0000313" key="3">
    <source>
        <dbReference type="EMBL" id="KAG2210971.1"/>
    </source>
</evidence>
<gene>
    <name evidence="3" type="ORF">INT47_000131</name>
</gene>
<evidence type="ECO:0000313" key="4">
    <source>
        <dbReference type="Proteomes" id="UP000603453"/>
    </source>
</evidence>
<proteinExistence type="predicted"/>
<name>A0A8H7RH18_9FUNG</name>
<feature type="compositionally biased region" description="Low complexity" evidence="2">
    <location>
        <begin position="1501"/>
        <end position="1521"/>
    </location>
</feature>
<feature type="region of interest" description="Disordered" evidence="2">
    <location>
        <begin position="1632"/>
        <end position="1670"/>
    </location>
</feature>
<keyword evidence="1" id="KW-0175">Coiled coil</keyword>
<dbReference type="Gene3D" id="1.10.287.2610">
    <property type="match status" value="1"/>
</dbReference>
<dbReference type="GO" id="GO:0005643">
    <property type="term" value="C:nuclear pore"/>
    <property type="evidence" value="ECO:0007669"/>
    <property type="project" value="TreeGrafter"/>
</dbReference>
<sequence length="1712" mass="193641">MSTTSEDAIGLKKALEFDKLQQQIVDLQSNFKEVSEKNLSLQSEADKCKSELESLKSLKAATELEKQQLDDKLQLLVKNENVLRHLNAQSLEQLNEKREALRTVQDKLAHLQQELAAKDCETQELNTQLLRLKDTRHNLDRKLSVTINQKAQLDTTLRSLQQDHEQYRHQSIKERRELEEKLVTLEREKDTASDSTREVLFEKRQLEEQILTISKKLTTAVQERDNAKLSLQATSRSYQELSALYEEHVTHTQEKTSTYEATISSIAGERDALQLKITELEATLKQEQELRKEHFEKLTGAATSSNNTQSASHLLNLMRDYEKLNRHPADIYDDFFRLKADYEKAVASSTQATNTVETMTRQLNEKENLFNRLHRELVESKRNNDSTNTLLKKEQDANKNALNENKQLKNQLNEMKEERDSLKSTLTSTTYQLQYLLSDVQRRNEPIPAELKNSADLLGSAQVNPELPHEQLIFKDVASLQDLNKNLTCEVMTLKQELQKKTKEMTRDNTQKNIDVKSYKTALDEARQTVMDLSTQHTNLENRLGIIQKECQNYKNLVSQIGNGDANDHFEQMKQIQCRQNEEKDVAVQDYTKEVRVEVAGLSKELEAARESATEAKYECSRLKSELDQAGKIQASLKSSIDNLRNERLNLINQKSDLQEYSSNRDSEFEITKGKLRDLEYKVHDLDKEKIFLESRLESATTAYNTMKDAVNTESASKVHMTHLLEAINNRMEVFNESSKENAEQNKETIEHLNRELQHARDTLAIAEKELDNYKSIDQQEIQDKYKESVIEVRLLKEKIADVEQQLSKVNQDRIIAQTKLAAAEEQIQNLSTSDSPTAGESSSCNDHIHSLASAEDRIRVLEHDIETYHTVIENNEKRIEELSKEHTDYITNTQVHIDKLVKELEIKTAAVGVVQAEADKNVAEYKVMHEKVLSTQSELIKEKRELEAKVDALDTENLNKDNDLKALRQALEEKDAAYSSAETKLDAQTKATEEYRQTIQTLRADVSNLSNEIVEYKAKADASTATIETVNAEYKREAAQWTEFEKSLKKSLLDSEKQREALAARVEELVKKHAEWQASIENNGNVDSTAFEGTAQETLKQLREATITLRIEKDANESKYRYERELRERAQSELLPLKQQFINVSAELQELREQNKNSSANVNTSIQQYIVQCNAFQAQNLAYFQENTALKQQKEQALSELQKKQEEISPLLSEIGALKGQLDVAQNEIEILNKSQKEWSARSAQLLSKYNKVDPAESERIKTELSKTKSELEEFKTEKVALEEKIKELEALKAKTELERGSLISKANERGRLAMEWKKKFNEVSTNLKEHKTKLEECEQKLKVAETAIVTANNQNASNKEKEDIDEEKKKLEESLKSKTDDYLTLEKKYNNILIRARSLQQERAKSNEEVKTLRLSQAELKTKITTLEGELEVARSTLQANSVELTRLKAQNSMALNKNTRMQKELDALKIPKASALSAAAPAFQVSSPVIESPSATQTNSPIISDTNTTSNTSDANATQKPVVTPEVSAQKAATQEAVGSPKIATSDANVSPKTVVAEAVSSPKVVAAPSTPVQVKVEAPTPSSAPESPAATTEIEEATVATPMTEADAEIEDLVATSSPTADLDADLNEEEATDAEVNEDIAGNNGEVEETKTTETETAELPTAEESIVEAKIEEAELGVVTGVKRTLEEDEDVSSPQSPTKKIHVEE</sequence>